<reference evidence="1" key="1">
    <citation type="submission" date="2023-04" db="EMBL/GenBank/DDBJ databases">
        <title>Draft Genome sequencing of Naganishia species isolated from polar environments using Oxford Nanopore Technology.</title>
        <authorList>
            <person name="Leo P."/>
            <person name="Venkateswaran K."/>
        </authorList>
    </citation>
    <scope>NUCLEOTIDE SEQUENCE</scope>
    <source>
        <strain evidence="1">MNA-CCFEE 5262</strain>
    </source>
</reference>
<comment type="caution">
    <text evidence="1">The sequence shown here is derived from an EMBL/GenBank/DDBJ whole genome shotgun (WGS) entry which is preliminary data.</text>
</comment>
<accession>A0ACC2WIV5</accession>
<dbReference type="Proteomes" id="UP001230649">
    <property type="component" value="Unassembled WGS sequence"/>
</dbReference>
<keyword evidence="2" id="KW-1185">Reference proteome</keyword>
<sequence length="322" mass="35723">MSHAIPQKGQRTLDAILTRTPPSVTGEPPAKRRRSSIDTAIDVHSYREDGQVSTRGRKEINRHLLKTLGKDENPITNSDLYDRTAHVVTCATDVRQNIARSGAKFYQSEKEYFAERHRKLGEQFRGKRADGAIADEDGEEEIQLKRSSTSRDVKQTFAGFTFWINGYTGPRTTAMELQRRIITHGGNIRFVLLHFTGQGSRLIWVGQESLIDSRDVTHIVVHKELPARKAVKIGKSSGKGVKKVVDVDWVLDCIADVTKRNEGTYTGTRQHAQATLDGSSVSNKTEQGSSVPSGGRAVFARGPQAAGNQKREVEVICIDDDD</sequence>
<proteinExistence type="predicted"/>
<gene>
    <name evidence="1" type="ORF">QFC20_002624</name>
</gene>
<evidence type="ECO:0000313" key="2">
    <source>
        <dbReference type="Proteomes" id="UP001230649"/>
    </source>
</evidence>
<organism evidence="1 2">
    <name type="scientific">Naganishia adeliensis</name>
    <dbReference type="NCBI Taxonomy" id="92952"/>
    <lineage>
        <taxon>Eukaryota</taxon>
        <taxon>Fungi</taxon>
        <taxon>Dikarya</taxon>
        <taxon>Basidiomycota</taxon>
        <taxon>Agaricomycotina</taxon>
        <taxon>Tremellomycetes</taxon>
        <taxon>Filobasidiales</taxon>
        <taxon>Filobasidiaceae</taxon>
        <taxon>Naganishia</taxon>
    </lineage>
</organism>
<name>A0ACC2WIV5_9TREE</name>
<protein>
    <submittedName>
        <fullName evidence="1">Uncharacterized protein</fullName>
    </submittedName>
</protein>
<dbReference type="EMBL" id="JASBWS010000019">
    <property type="protein sequence ID" value="KAJ9111333.1"/>
    <property type="molecule type" value="Genomic_DNA"/>
</dbReference>
<evidence type="ECO:0000313" key="1">
    <source>
        <dbReference type="EMBL" id="KAJ9111333.1"/>
    </source>
</evidence>